<dbReference type="OrthoDB" id="2449694at2759"/>
<evidence type="ECO:0000313" key="3">
    <source>
        <dbReference type="EMBL" id="OAQ32503.1"/>
    </source>
</evidence>
<feature type="transmembrane region" description="Helical" evidence="2">
    <location>
        <begin position="559"/>
        <end position="581"/>
    </location>
</feature>
<feature type="compositionally biased region" description="Low complexity" evidence="1">
    <location>
        <begin position="463"/>
        <end position="477"/>
    </location>
</feature>
<keyword evidence="2" id="KW-0812">Transmembrane</keyword>
<keyword evidence="2" id="KW-0472">Membrane</keyword>
<feature type="compositionally biased region" description="Basic and acidic residues" evidence="1">
    <location>
        <begin position="446"/>
        <end position="455"/>
    </location>
</feature>
<evidence type="ECO:0000256" key="1">
    <source>
        <dbReference type="SAM" id="MobiDB-lite"/>
    </source>
</evidence>
<feature type="region of interest" description="Disordered" evidence="1">
    <location>
        <begin position="157"/>
        <end position="209"/>
    </location>
</feature>
<protein>
    <submittedName>
        <fullName evidence="3">Uncharacterized protein</fullName>
    </submittedName>
</protein>
<dbReference type="AlphaFoldDB" id="A0A197K5P5"/>
<feature type="compositionally biased region" description="Low complexity" evidence="1">
    <location>
        <begin position="157"/>
        <end position="179"/>
    </location>
</feature>
<keyword evidence="2" id="KW-1133">Transmembrane helix</keyword>
<feature type="compositionally biased region" description="Low complexity" evidence="1">
    <location>
        <begin position="416"/>
        <end position="436"/>
    </location>
</feature>
<organism evidence="3 4">
    <name type="scientific">Linnemannia elongata AG-77</name>
    <dbReference type="NCBI Taxonomy" id="1314771"/>
    <lineage>
        <taxon>Eukaryota</taxon>
        <taxon>Fungi</taxon>
        <taxon>Fungi incertae sedis</taxon>
        <taxon>Mucoromycota</taxon>
        <taxon>Mortierellomycotina</taxon>
        <taxon>Mortierellomycetes</taxon>
        <taxon>Mortierellales</taxon>
        <taxon>Mortierellaceae</taxon>
        <taxon>Linnemannia</taxon>
    </lineage>
</organism>
<evidence type="ECO:0000256" key="2">
    <source>
        <dbReference type="SAM" id="Phobius"/>
    </source>
</evidence>
<gene>
    <name evidence="3" type="ORF">K457DRAFT_16066</name>
</gene>
<feature type="compositionally biased region" description="Low complexity" evidence="1">
    <location>
        <begin position="124"/>
        <end position="142"/>
    </location>
</feature>
<reference evidence="3 4" key="1">
    <citation type="submission" date="2016-05" db="EMBL/GenBank/DDBJ databases">
        <title>Genome sequencing reveals origins of a unique bacterial endosymbiosis in the earliest lineages of terrestrial Fungi.</title>
        <authorList>
            <consortium name="DOE Joint Genome Institute"/>
            <person name="Uehling J."/>
            <person name="Gryganskyi A."/>
            <person name="Hameed K."/>
            <person name="Tschaplinski T."/>
            <person name="Misztal P."/>
            <person name="Wu S."/>
            <person name="Desiro A."/>
            <person name="Vande Pol N."/>
            <person name="Du Z.-Y."/>
            <person name="Zienkiewicz A."/>
            <person name="Zienkiewicz K."/>
            <person name="Morin E."/>
            <person name="Tisserant E."/>
            <person name="Splivallo R."/>
            <person name="Hainaut M."/>
            <person name="Henrissat B."/>
            <person name="Ohm R."/>
            <person name="Kuo A."/>
            <person name="Yan J."/>
            <person name="Lipzen A."/>
            <person name="Nolan M."/>
            <person name="Labutti K."/>
            <person name="Barry K."/>
            <person name="Goldstein A."/>
            <person name="Labbe J."/>
            <person name="Schadt C."/>
            <person name="Tuskan G."/>
            <person name="Grigoriev I."/>
            <person name="Martin F."/>
            <person name="Vilgalys R."/>
            <person name="Bonito G."/>
        </authorList>
    </citation>
    <scope>NUCLEOTIDE SEQUENCE [LARGE SCALE GENOMIC DNA]</scope>
    <source>
        <strain evidence="3 4">AG-77</strain>
    </source>
</reference>
<feature type="region of interest" description="Disordered" evidence="1">
    <location>
        <begin position="124"/>
        <end position="143"/>
    </location>
</feature>
<name>A0A197K5P5_9FUNG</name>
<accession>A0A197K5P5</accession>
<feature type="region of interest" description="Disordered" evidence="1">
    <location>
        <begin position="41"/>
        <end position="108"/>
    </location>
</feature>
<dbReference type="Proteomes" id="UP000078512">
    <property type="component" value="Unassembled WGS sequence"/>
</dbReference>
<keyword evidence="4" id="KW-1185">Reference proteome</keyword>
<proteinExistence type="predicted"/>
<evidence type="ECO:0000313" key="4">
    <source>
        <dbReference type="Proteomes" id="UP000078512"/>
    </source>
</evidence>
<feature type="region of interest" description="Disordered" evidence="1">
    <location>
        <begin position="412"/>
        <end position="485"/>
    </location>
</feature>
<dbReference type="EMBL" id="KV442024">
    <property type="protein sequence ID" value="OAQ32503.1"/>
    <property type="molecule type" value="Genomic_DNA"/>
</dbReference>
<sequence length="595" mass="62313">MAPPAPSSSSAPESIPSPVAPLMTELYTFDTLLLTFLGKKSALPPTQPTTTITQTNPLDTSNGASNANAKADADAANAAAQMDQKTTPTSSSSFSPSIPSPPPTSPNLIDEALKVLLSKEVASSPSTGAISSSGDHSSSASSNPNLASWLELMSSPSISGSSSLSSPSSTSPSGSGKSSTNSDDFVGGKSTIMHGTSPTSTGGGVRGAGEVRGRGGITLAYQACQMLPEPIHLRHVNTTLLPLSINAPSSNGTIIAPSSNGEGIQDSYAIEYFADIGCTQFVMATAGTRVNVWQAELDLLESTPEKERGDKVVRYGSSRGGENGTARKRDNDDGVLRIVRRQSSPPSPSGIYTPWTPPPTTKQGLKSLDRVVSVRWVGIMRPTEFTLSKALIASRRPPNLNRLLVDPLLERRTDVNDNANDQQGNDGDGDNNNTDTPSSSETVTEIDERKDEGSDKGATGDGTSTPTTSVSLLVPPLQHGKDDGGDGVVGFVSWTPFNETTQLQAPTQRDTGSFPLDDMVFNLALRGKINSLNGTRNPTSTAAGSGGGHVGISHMTSQIVMAGLIAGLLLILGSLLTAIYYRQRRRKWYEEDGEV</sequence>
<feature type="compositionally biased region" description="Basic and acidic residues" evidence="1">
    <location>
        <begin position="325"/>
        <end position="335"/>
    </location>
</feature>
<feature type="compositionally biased region" description="Low complexity" evidence="1">
    <location>
        <begin position="48"/>
        <end position="97"/>
    </location>
</feature>
<feature type="region of interest" description="Disordered" evidence="1">
    <location>
        <begin position="306"/>
        <end position="366"/>
    </location>
</feature>